<organism evidence="1">
    <name type="scientific">Sesamum calycinum</name>
    <dbReference type="NCBI Taxonomy" id="2727403"/>
    <lineage>
        <taxon>Eukaryota</taxon>
        <taxon>Viridiplantae</taxon>
        <taxon>Streptophyta</taxon>
        <taxon>Embryophyta</taxon>
        <taxon>Tracheophyta</taxon>
        <taxon>Spermatophyta</taxon>
        <taxon>Magnoliopsida</taxon>
        <taxon>eudicotyledons</taxon>
        <taxon>Gunneridae</taxon>
        <taxon>Pentapetalae</taxon>
        <taxon>asterids</taxon>
        <taxon>lamiids</taxon>
        <taxon>Lamiales</taxon>
        <taxon>Pedaliaceae</taxon>
        <taxon>Sesamum</taxon>
    </lineage>
</organism>
<dbReference type="EMBL" id="JACGWM010000005">
    <property type="protein sequence ID" value="KAL0373093.1"/>
    <property type="molecule type" value="Genomic_DNA"/>
</dbReference>
<dbReference type="Gene3D" id="3.30.70.270">
    <property type="match status" value="1"/>
</dbReference>
<gene>
    <name evidence="1" type="ORF">Scaly_0990900</name>
</gene>
<sequence length="183" mass="20523">MVISRGNGAKGGEKMADVYGFHGVKQSVPKDPYPLSQTDLLVDFTIGATYQRLVNWMFKDLSGKTIKVYVDDMLIKSKKQEDHLSHLQVAFEVMRRYESSPKTVKDVQKLIGEQEEQRREERWMLHVNGSLTLIVGGAGILLQGLRGVKIEVVAKLNFPTTNNEAEYEGLTIGLRMVLDAGVK</sequence>
<comment type="caution">
    <text evidence="1">The sequence shown here is derived from an EMBL/GenBank/DDBJ whole genome shotgun (WGS) entry which is preliminary data.</text>
</comment>
<evidence type="ECO:0008006" key="2">
    <source>
        <dbReference type="Google" id="ProtNLM"/>
    </source>
</evidence>
<dbReference type="InterPro" id="IPR043128">
    <property type="entry name" value="Rev_trsase/Diguanyl_cyclase"/>
</dbReference>
<evidence type="ECO:0000313" key="1">
    <source>
        <dbReference type="EMBL" id="KAL0373093.1"/>
    </source>
</evidence>
<dbReference type="AlphaFoldDB" id="A0AAW2QZ31"/>
<dbReference type="PANTHER" id="PTHR48475:SF1">
    <property type="entry name" value="RNASE H TYPE-1 DOMAIN-CONTAINING PROTEIN"/>
    <property type="match status" value="1"/>
</dbReference>
<reference evidence="1" key="2">
    <citation type="journal article" date="2024" name="Plant">
        <title>Genomic evolution and insights into agronomic trait innovations of Sesamum species.</title>
        <authorList>
            <person name="Miao H."/>
            <person name="Wang L."/>
            <person name="Qu L."/>
            <person name="Liu H."/>
            <person name="Sun Y."/>
            <person name="Le M."/>
            <person name="Wang Q."/>
            <person name="Wei S."/>
            <person name="Zheng Y."/>
            <person name="Lin W."/>
            <person name="Duan Y."/>
            <person name="Cao H."/>
            <person name="Xiong S."/>
            <person name="Wang X."/>
            <person name="Wei L."/>
            <person name="Li C."/>
            <person name="Ma Q."/>
            <person name="Ju M."/>
            <person name="Zhao R."/>
            <person name="Li G."/>
            <person name="Mu C."/>
            <person name="Tian Q."/>
            <person name="Mei H."/>
            <person name="Zhang T."/>
            <person name="Gao T."/>
            <person name="Zhang H."/>
        </authorList>
    </citation>
    <scope>NUCLEOTIDE SEQUENCE</scope>
    <source>
        <strain evidence="1">KEN8</strain>
    </source>
</reference>
<proteinExistence type="predicted"/>
<dbReference type="InterPro" id="IPR043502">
    <property type="entry name" value="DNA/RNA_pol_sf"/>
</dbReference>
<name>A0AAW2QZ31_9LAMI</name>
<dbReference type="PANTHER" id="PTHR48475">
    <property type="entry name" value="RIBONUCLEASE H"/>
    <property type="match status" value="1"/>
</dbReference>
<reference evidence="1" key="1">
    <citation type="submission" date="2020-06" db="EMBL/GenBank/DDBJ databases">
        <authorList>
            <person name="Li T."/>
            <person name="Hu X."/>
            <person name="Zhang T."/>
            <person name="Song X."/>
            <person name="Zhang H."/>
            <person name="Dai N."/>
            <person name="Sheng W."/>
            <person name="Hou X."/>
            <person name="Wei L."/>
        </authorList>
    </citation>
    <scope>NUCLEOTIDE SEQUENCE</scope>
    <source>
        <strain evidence="1">KEN8</strain>
        <tissue evidence="1">Leaf</tissue>
    </source>
</reference>
<protein>
    <recommendedName>
        <fullName evidence="2">Reverse transcriptase domain-containing protein</fullName>
    </recommendedName>
</protein>
<accession>A0AAW2QZ31</accession>
<dbReference type="SUPFAM" id="SSF56672">
    <property type="entry name" value="DNA/RNA polymerases"/>
    <property type="match status" value="1"/>
</dbReference>